<reference evidence="6 7" key="1">
    <citation type="journal article" date="2018" name="PLoS Genet.">
        <title>Population sequencing reveals clonal diversity and ancestral inbreeding in the grapevine cultivar Chardonnay.</title>
        <authorList>
            <person name="Roach M.J."/>
            <person name="Johnson D.L."/>
            <person name="Bohlmann J."/>
            <person name="van Vuuren H.J."/>
            <person name="Jones S.J."/>
            <person name="Pretorius I.S."/>
            <person name="Schmidt S.A."/>
            <person name="Borneman A.R."/>
        </authorList>
    </citation>
    <scope>NUCLEOTIDE SEQUENCE [LARGE SCALE GENOMIC DNA]</scope>
    <source>
        <strain evidence="7">cv. Chardonnay</strain>
        <tissue evidence="6">Leaf</tissue>
    </source>
</reference>
<dbReference type="InterPro" id="IPR041118">
    <property type="entry name" value="Rx_N"/>
</dbReference>
<protein>
    <recommendedName>
        <fullName evidence="5">Disease resistance N-terminal domain-containing protein</fullName>
    </recommendedName>
</protein>
<feature type="domain" description="Disease resistance N-terminal" evidence="5">
    <location>
        <begin position="63"/>
        <end position="120"/>
    </location>
</feature>
<dbReference type="Proteomes" id="UP000288805">
    <property type="component" value="Unassembled WGS sequence"/>
</dbReference>
<comment type="caution">
    <text evidence="6">The sequence shown here is derived from an EMBL/GenBank/DDBJ whole genome shotgun (WGS) entry which is preliminary data.</text>
</comment>
<dbReference type="Pfam" id="PF18052">
    <property type="entry name" value="Rx_N"/>
    <property type="match status" value="1"/>
</dbReference>
<dbReference type="GO" id="GO:0000166">
    <property type="term" value="F:nucleotide binding"/>
    <property type="evidence" value="ECO:0007669"/>
    <property type="project" value="UniProtKB-KW"/>
</dbReference>
<dbReference type="GO" id="GO:0006952">
    <property type="term" value="P:defense response"/>
    <property type="evidence" value="ECO:0007669"/>
    <property type="project" value="UniProtKB-KW"/>
</dbReference>
<evidence type="ECO:0000313" key="6">
    <source>
        <dbReference type="EMBL" id="RVW40815.1"/>
    </source>
</evidence>
<feature type="coiled-coil region" evidence="4">
    <location>
        <begin position="82"/>
        <end position="109"/>
    </location>
</feature>
<evidence type="ECO:0000256" key="2">
    <source>
        <dbReference type="ARBA" id="ARBA00022741"/>
    </source>
</evidence>
<dbReference type="EMBL" id="QGNW01001453">
    <property type="protein sequence ID" value="RVW40815.1"/>
    <property type="molecule type" value="Genomic_DNA"/>
</dbReference>
<evidence type="ECO:0000256" key="4">
    <source>
        <dbReference type="SAM" id="Coils"/>
    </source>
</evidence>
<name>A0A438DZ88_VITVI</name>
<evidence type="ECO:0000313" key="7">
    <source>
        <dbReference type="Proteomes" id="UP000288805"/>
    </source>
</evidence>
<keyword evidence="3" id="KW-0611">Plant defense</keyword>
<keyword evidence="4" id="KW-0175">Coiled coil</keyword>
<dbReference type="Gene3D" id="1.20.5.4130">
    <property type="match status" value="1"/>
</dbReference>
<keyword evidence="2" id="KW-0547">Nucleotide-binding</keyword>
<proteinExistence type="predicted"/>
<organism evidence="6 7">
    <name type="scientific">Vitis vinifera</name>
    <name type="common">Grape</name>
    <dbReference type="NCBI Taxonomy" id="29760"/>
    <lineage>
        <taxon>Eukaryota</taxon>
        <taxon>Viridiplantae</taxon>
        <taxon>Streptophyta</taxon>
        <taxon>Embryophyta</taxon>
        <taxon>Tracheophyta</taxon>
        <taxon>Spermatophyta</taxon>
        <taxon>Magnoliopsida</taxon>
        <taxon>eudicotyledons</taxon>
        <taxon>Gunneridae</taxon>
        <taxon>Pentapetalae</taxon>
        <taxon>rosids</taxon>
        <taxon>Vitales</taxon>
        <taxon>Vitaceae</taxon>
        <taxon>Viteae</taxon>
        <taxon>Vitis</taxon>
    </lineage>
</organism>
<dbReference type="AlphaFoldDB" id="A0A438DZ88"/>
<evidence type="ECO:0000256" key="3">
    <source>
        <dbReference type="ARBA" id="ARBA00022821"/>
    </source>
</evidence>
<gene>
    <name evidence="6" type="ORF">CK203_080706</name>
</gene>
<sequence length="127" mass="14287">MKSCLEWNALLDDLGILQVLTRLLRIAEVSHHTISILPSLLSALCLPLLNTMAVVGEALLSAAFGSLFDKLRCSDLIKLARQEDVHTDLKKWEKQLQSIRQEINDAEKKQITQEAVKSWLFDDGFGI</sequence>
<evidence type="ECO:0000256" key="1">
    <source>
        <dbReference type="ARBA" id="ARBA00022737"/>
    </source>
</evidence>
<accession>A0A438DZ88</accession>
<evidence type="ECO:0000259" key="5">
    <source>
        <dbReference type="Pfam" id="PF18052"/>
    </source>
</evidence>
<keyword evidence="1" id="KW-0677">Repeat</keyword>